<keyword evidence="5 7" id="KW-1133">Transmembrane helix</keyword>
<dbReference type="Proteomes" id="UP001339962">
    <property type="component" value="Unassembled WGS sequence"/>
</dbReference>
<comment type="similarity">
    <text evidence="2">Belongs to the UPF0719 family.</text>
</comment>
<feature type="transmembrane region" description="Helical" evidence="7">
    <location>
        <begin position="74"/>
        <end position="95"/>
    </location>
</feature>
<dbReference type="EMBL" id="JARTLI010000004">
    <property type="protein sequence ID" value="MED5051095.1"/>
    <property type="molecule type" value="Genomic_DNA"/>
</dbReference>
<sequence length="135" mass="15148">MNSFWENEIVKIAANFSVAVLCMVVFLAIFELVTKYKNWDEIKNGNVAVAMATGGKIFGIANIFRYAINHHESLLSVIGWGVYGFILLLVAYFIYEFLTPKFNIDEEISKDNRAVGLISMIISIGLSFVIGESIR</sequence>
<gene>
    <name evidence="9" type="ORF">P9850_04300</name>
    <name evidence="8" type="ORF">PNH38_03180</name>
</gene>
<reference evidence="8 10" key="1">
    <citation type="submission" date="2023-01" db="EMBL/GenBank/DDBJ databases">
        <title>Genome-based reclassification of Anoxybacillus geothermalis as a later heterotypic synonym of Anoxybacillus rupiensis.</title>
        <authorList>
            <person name="Inan Bektas K."/>
            <person name="Canakci S."/>
            <person name="Belduz A.A."/>
            <person name="Guler H.H."/>
        </authorList>
    </citation>
    <scope>NUCLEOTIDE SEQUENCE [LARGE SCALE GENOMIC DNA]</scope>
    <source>
        <strain evidence="8 10">DSM 17127</strain>
    </source>
</reference>
<comment type="subcellular location">
    <subcellularLocation>
        <location evidence="1">Cell membrane</location>
        <topology evidence="1">Multi-pass membrane protein</topology>
    </subcellularLocation>
</comment>
<feature type="transmembrane region" description="Helical" evidence="7">
    <location>
        <begin position="12"/>
        <end position="33"/>
    </location>
</feature>
<evidence type="ECO:0000313" key="11">
    <source>
        <dbReference type="Proteomes" id="UP001339962"/>
    </source>
</evidence>
<evidence type="ECO:0000313" key="10">
    <source>
        <dbReference type="Proteomes" id="UP001213979"/>
    </source>
</evidence>
<evidence type="ECO:0000256" key="1">
    <source>
        <dbReference type="ARBA" id="ARBA00004651"/>
    </source>
</evidence>
<feature type="transmembrane region" description="Helical" evidence="7">
    <location>
        <begin position="45"/>
        <end position="68"/>
    </location>
</feature>
<keyword evidence="4 7" id="KW-0812">Transmembrane</keyword>
<accession>A0ABD5IS28</accession>
<keyword evidence="6 7" id="KW-0472">Membrane</keyword>
<dbReference type="PANTHER" id="PTHR40043:SF1">
    <property type="entry name" value="UPF0719 INNER MEMBRANE PROTEIN YJFL"/>
    <property type="match status" value="1"/>
</dbReference>
<dbReference type="RefSeq" id="WP_044742983.1">
    <property type="nucleotide sequence ID" value="NZ_JACIDF010000003.1"/>
</dbReference>
<organism evidence="9 11">
    <name type="scientific">Anoxybacteroides rupiense</name>
    <dbReference type="NCBI Taxonomy" id="311460"/>
    <lineage>
        <taxon>Bacteria</taxon>
        <taxon>Bacillati</taxon>
        <taxon>Bacillota</taxon>
        <taxon>Bacilli</taxon>
        <taxon>Bacillales</taxon>
        <taxon>Anoxybacillaceae</taxon>
        <taxon>Anoxybacteroides</taxon>
    </lineage>
</organism>
<feature type="transmembrane region" description="Helical" evidence="7">
    <location>
        <begin position="115"/>
        <end position="134"/>
    </location>
</feature>
<dbReference type="Proteomes" id="UP001213979">
    <property type="component" value="Unassembled WGS sequence"/>
</dbReference>
<proteinExistence type="inferred from homology"/>
<reference evidence="9 11" key="2">
    <citation type="submission" date="2023-03" db="EMBL/GenBank/DDBJ databases">
        <title>Bacillus Genome Sequencing.</title>
        <authorList>
            <person name="Dunlap C."/>
        </authorList>
    </citation>
    <scope>NUCLEOTIDE SEQUENCE [LARGE SCALE GENOMIC DNA]</scope>
    <source>
        <strain evidence="9 11">NRS-38</strain>
    </source>
</reference>
<evidence type="ECO:0000313" key="9">
    <source>
        <dbReference type="EMBL" id="MED5051095.1"/>
    </source>
</evidence>
<dbReference type="GO" id="GO:0005886">
    <property type="term" value="C:plasma membrane"/>
    <property type="evidence" value="ECO:0007669"/>
    <property type="project" value="UniProtKB-SubCell"/>
</dbReference>
<dbReference type="PANTHER" id="PTHR40043">
    <property type="entry name" value="UPF0719 INNER MEMBRANE PROTEIN YJFL"/>
    <property type="match status" value="1"/>
</dbReference>
<comment type="caution">
    <text evidence="9">The sequence shown here is derived from an EMBL/GenBank/DDBJ whole genome shotgun (WGS) entry which is preliminary data.</text>
</comment>
<evidence type="ECO:0000256" key="2">
    <source>
        <dbReference type="ARBA" id="ARBA00005779"/>
    </source>
</evidence>
<dbReference type="AlphaFoldDB" id="A0ABD5IS28"/>
<evidence type="ECO:0000256" key="4">
    <source>
        <dbReference type="ARBA" id="ARBA00022692"/>
    </source>
</evidence>
<dbReference type="EMBL" id="JAQOTG010000001">
    <property type="protein sequence ID" value="MDE8562883.1"/>
    <property type="molecule type" value="Genomic_DNA"/>
</dbReference>
<name>A0ABD5IS28_9BACL</name>
<evidence type="ECO:0000256" key="6">
    <source>
        <dbReference type="ARBA" id="ARBA00023136"/>
    </source>
</evidence>
<dbReference type="InterPro" id="IPR007140">
    <property type="entry name" value="DUF350"/>
</dbReference>
<evidence type="ECO:0000256" key="7">
    <source>
        <dbReference type="SAM" id="Phobius"/>
    </source>
</evidence>
<evidence type="ECO:0000256" key="3">
    <source>
        <dbReference type="ARBA" id="ARBA00022475"/>
    </source>
</evidence>
<evidence type="ECO:0000313" key="8">
    <source>
        <dbReference type="EMBL" id="MDE8562883.1"/>
    </source>
</evidence>
<evidence type="ECO:0000256" key="5">
    <source>
        <dbReference type="ARBA" id="ARBA00022989"/>
    </source>
</evidence>
<dbReference type="Pfam" id="PF03994">
    <property type="entry name" value="DUF350"/>
    <property type="match status" value="1"/>
</dbReference>
<keyword evidence="10" id="KW-1185">Reference proteome</keyword>
<protein>
    <submittedName>
        <fullName evidence="9">DUF350 domain-containing protein</fullName>
    </submittedName>
</protein>
<keyword evidence="3" id="KW-1003">Cell membrane</keyword>